<evidence type="ECO:0000256" key="3">
    <source>
        <dbReference type="ARBA" id="ARBA00022475"/>
    </source>
</evidence>
<keyword evidence="3" id="KW-1003">Cell membrane</keyword>
<proteinExistence type="predicted"/>
<dbReference type="InterPro" id="IPR003439">
    <property type="entry name" value="ABC_transporter-like_ATP-bd"/>
</dbReference>
<sequence length="247" mass="27401">MIEVTGLEYIRRNFSLNGLNFTITEGSINGIGGLNGSGKTTLVKNLYGFLKPEGGTILIDGKSVESMPIKEIASKVSVVQQEQPIPMNFTVNDVVSLSGYSRKDASISVDECLSLCGILQLKNREFSTLSGGEKRIVMFAAALYQNTKYVLLDEPMTFLDIDKTVTVMSLIRQMKRMGKTIIVVSHDINFLYNFCDYVILMKSGGIAAQGKPQEIFTPDVLKQVFNVEFNRYESAEGTRFYPVIESS</sequence>
<dbReference type="OrthoDB" id="24644at2157"/>
<dbReference type="SUPFAM" id="SSF52540">
    <property type="entry name" value="P-loop containing nucleoside triphosphate hydrolases"/>
    <property type="match status" value="1"/>
</dbReference>
<dbReference type="GO" id="GO:0005524">
    <property type="term" value="F:ATP binding"/>
    <property type="evidence" value="ECO:0007669"/>
    <property type="project" value="UniProtKB-KW"/>
</dbReference>
<dbReference type="PaxDb" id="273116-14325695"/>
<name>Q978F9_THEVO</name>
<evidence type="ECO:0000256" key="1">
    <source>
        <dbReference type="ARBA" id="ARBA00004202"/>
    </source>
</evidence>
<dbReference type="PANTHER" id="PTHR42771:SF2">
    <property type="entry name" value="IRON(3+)-HYDROXAMATE IMPORT ATP-BINDING PROTEIN FHUC"/>
    <property type="match status" value="1"/>
</dbReference>
<keyword evidence="6" id="KW-0408">Iron</keyword>
<dbReference type="Proteomes" id="UP000001017">
    <property type="component" value="Chromosome"/>
</dbReference>
<evidence type="ECO:0000256" key="4">
    <source>
        <dbReference type="ARBA" id="ARBA00022741"/>
    </source>
</evidence>
<dbReference type="RefSeq" id="WP_010917687.1">
    <property type="nucleotide sequence ID" value="NC_002689.2"/>
</dbReference>
<dbReference type="Gene3D" id="3.40.50.300">
    <property type="entry name" value="P-loop containing nucleotide triphosphate hydrolases"/>
    <property type="match status" value="1"/>
</dbReference>
<dbReference type="GO" id="GO:0016887">
    <property type="term" value="F:ATP hydrolysis activity"/>
    <property type="evidence" value="ECO:0007669"/>
    <property type="project" value="InterPro"/>
</dbReference>
<keyword evidence="5 10" id="KW-0067">ATP-binding</keyword>
<reference evidence="10 11" key="2">
    <citation type="journal article" date="2000" name="Proc. Natl. Acad. Sci. U.S.A.">
        <title>Archaeal adaptation to higher temperatures revealed by genomic sequence of Thermoplasma volcanium.</title>
        <authorList>
            <person name="Kawashima T."/>
            <person name="Amano N."/>
            <person name="Koike H."/>
            <person name="Makino S."/>
            <person name="Higuchi S."/>
            <person name="Kawashima-Ohya Y."/>
            <person name="Watanabe K."/>
            <person name="Yamazaki M."/>
            <person name="Kanehori K."/>
            <person name="Kawamoto T."/>
            <person name="Nunoshiba T."/>
            <person name="Yamamoto Y."/>
            <person name="Aramaki H."/>
            <person name="Makino K."/>
            <person name="Suzuki M."/>
        </authorList>
    </citation>
    <scope>NUCLEOTIDE SEQUENCE [LARGE SCALE GENOMIC DNA]</scope>
    <source>
        <strain evidence="11">ATCC 51530 / DSM 4299 / JCM 9571 / NBRC 15438 / GSS1</strain>
    </source>
</reference>
<dbReference type="InterPro" id="IPR027417">
    <property type="entry name" value="P-loop_NTPase"/>
</dbReference>
<dbReference type="eggNOG" id="arCOG00198">
    <property type="taxonomic scope" value="Archaea"/>
</dbReference>
<evidence type="ECO:0000256" key="8">
    <source>
        <dbReference type="ARBA" id="ARBA00023136"/>
    </source>
</evidence>
<dbReference type="Pfam" id="PF00005">
    <property type="entry name" value="ABC_tran"/>
    <property type="match status" value="1"/>
</dbReference>
<dbReference type="GeneID" id="1442145"/>
<evidence type="ECO:0000256" key="7">
    <source>
        <dbReference type="ARBA" id="ARBA00023065"/>
    </source>
</evidence>
<comment type="subcellular location">
    <subcellularLocation>
        <location evidence="1">Cell membrane</location>
        <topology evidence="1">Peripheral membrane protein</topology>
    </subcellularLocation>
</comment>
<reference evidence="10 11" key="1">
    <citation type="journal article" date="1999" name="Proc. Jpn. Acad.">
        <title>Determination of the complete genomic DNA sequence of Thermoplasma volvanium GSS1.</title>
        <authorList>
            <person name="Kawashima T."/>
            <person name="Yamamoto Y."/>
            <person name="Aramaki H."/>
            <person name="Nunoshiba T."/>
            <person name="Kawamoto T."/>
            <person name="Watanabe K."/>
            <person name="Yamazaki M."/>
            <person name="Kanehori K."/>
            <person name="Amano N."/>
            <person name="Ohya Y."/>
            <person name="Makino K."/>
            <person name="Suzuki M."/>
        </authorList>
    </citation>
    <scope>NUCLEOTIDE SEQUENCE [LARGE SCALE GENOMIC DNA]</scope>
    <source>
        <strain evidence="11">ATCC 51530 / DSM 4299 / JCM 9571 / NBRC 15438 / GSS1</strain>
    </source>
</reference>
<dbReference type="PANTHER" id="PTHR42771">
    <property type="entry name" value="IRON(3+)-HYDROXAMATE IMPORT ATP-BINDING PROTEIN FHUC"/>
    <property type="match status" value="1"/>
</dbReference>
<protein>
    <submittedName>
        <fullName evidence="10">ABC transport system ATP-binding protein</fullName>
    </submittedName>
</protein>
<accession>Q978F9</accession>
<feature type="domain" description="ABC transporter" evidence="9">
    <location>
        <begin position="1"/>
        <end position="228"/>
    </location>
</feature>
<dbReference type="GO" id="GO:0005886">
    <property type="term" value="C:plasma membrane"/>
    <property type="evidence" value="ECO:0007669"/>
    <property type="project" value="UniProtKB-SubCell"/>
</dbReference>
<evidence type="ECO:0000256" key="2">
    <source>
        <dbReference type="ARBA" id="ARBA00022448"/>
    </source>
</evidence>
<keyword evidence="7" id="KW-0406">Ion transport</keyword>
<dbReference type="KEGG" id="tvo:TVG1506668"/>
<dbReference type="InterPro" id="IPR003593">
    <property type="entry name" value="AAA+_ATPase"/>
</dbReference>
<dbReference type="AlphaFoldDB" id="Q978F9"/>
<evidence type="ECO:0000313" key="11">
    <source>
        <dbReference type="Proteomes" id="UP000001017"/>
    </source>
</evidence>
<evidence type="ECO:0000256" key="5">
    <source>
        <dbReference type="ARBA" id="ARBA00022840"/>
    </source>
</evidence>
<evidence type="ECO:0000256" key="6">
    <source>
        <dbReference type="ARBA" id="ARBA00023004"/>
    </source>
</evidence>
<dbReference type="SMART" id="SM00382">
    <property type="entry name" value="AAA"/>
    <property type="match status" value="1"/>
</dbReference>
<dbReference type="PhylomeDB" id="Q978F9"/>
<evidence type="ECO:0000313" key="10">
    <source>
        <dbReference type="EMBL" id="BAB60598.1"/>
    </source>
</evidence>
<dbReference type="STRING" id="273116.gene:9382268"/>
<keyword evidence="11" id="KW-1185">Reference proteome</keyword>
<keyword evidence="8" id="KW-0472">Membrane</keyword>
<dbReference type="PROSITE" id="PS50893">
    <property type="entry name" value="ABC_TRANSPORTER_2"/>
    <property type="match status" value="1"/>
</dbReference>
<evidence type="ECO:0000259" key="9">
    <source>
        <dbReference type="PROSITE" id="PS50893"/>
    </source>
</evidence>
<dbReference type="HOGENOM" id="CLU_000604_1_11_2"/>
<dbReference type="InterPro" id="IPR051535">
    <property type="entry name" value="Siderophore_ABC-ATPase"/>
</dbReference>
<keyword evidence="4" id="KW-0547">Nucleotide-binding</keyword>
<organism evidence="10 11">
    <name type="scientific">Thermoplasma volcanium (strain ATCC 51530 / DSM 4299 / JCM 9571 / NBRC 15438 / GSS1)</name>
    <dbReference type="NCBI Taxonomy" id="273116"/>
    <lineage>
        <taxon>Archaea</taxon>
        <taxon>Methanobacteriati</taxon>
        <taxon>Thermoplasmatota</taxon>
        <taxon>Thermoplasmata</taxon>
        <taxon>Thermoplasmatales</taxon>
        <taxon>Thermoplasmataceae</taxon>
        <taxon>Thermoplasma</taxon>
    </lineage>
</organism>
<dbReference type="EMBL" id="BA000011">
    <property type="protein sequence ID" value="BAB60598.1"/>
    <property type="molecule type" value="Genomic_DNA"/>
</dbReference>
<dbReference type="CDD" id="cd03214">
    <property type="entry name" value="ABC_Iron-Siderophores_B12_Hemin"/>
    <property type="match status" value="1"/>
</dbReference>
<dbReference type="GO" id="GO:0006811">
    <property type="term" value="P:monoatomic ion transport"/>
    <property type="evidence" value="ECO:0007669"/>
    <property type="project" value="UniProtKB-KW"/>
</dbReference>
<keyword evidence="2" id="KW-0813">Transport</keyword>
<gene>
    <name evidence="10" type="ORF">TVG1506668</name>
</gene>